<evidence type="ECO:0000256" key="1">
    <source>
        <dbReference type="SAM" id="Phobius"/>
    </source>
</evidence>
<proteinExistence type="predicted"/>
<dbReference type="AlphaFoldDB" id="A0A382S657"/>
<keyword evidence="1" id="KW-0472">Membrane</keyword>
<dbReference type="EMBL" id="UINC01126718">
    <property type="protein sequence ID" value="SVD05380.1"/>
    <property type="molecule type" value="Genomic_DNA"/>
</dbReference>
<feature type="transmembrane region" description="Helical" evidence="1">
    <location>
        <begin position="107"/>
        <end position="125"/>
    </location>
</feature>
<keyword evidence="1" id="KW-0812">Transmembrane</keyword>
<reference evidence="2" key="1">
    <citation type="submission" date="2018-05" db="EMBL/GenBank/DDBJ databases">
        <authorList>
            <person name="Lanie J.A."/>
            <person name="Ng W.-L."/>
            <person name="Kazmierczak K.M."/>
            <person name="Andrzejewski T.M."/>
            <person name="Davidsen T.M."/>
            <person name="Wayne K.J."/>
            <person name="Tettelin H."/>
            <person name="Glass J.I."/>
            <person name="Rusch D."/>
            <person name="Podicherti R."/>
            <person name="Tsui H.-C.T."/>
            <person name="Winkler M.E."/>
        </authorList>
    </citation>
    <scope>NUCLEOTIDE SEQUENCE</scope>
</reference>
<organism evidence="2">
    <name type="scientific">marine metagenome</name>
    <dbReference type="NCBI Taxonomy" id="408172"/>
    <lineage>
        <taxon>unclassified sequences</taxon>
        <taxon>metagenomes</taxon>
        <taxon>ecological metagenomes</taxon>
    </lineage>
</organism>
<sequence>MRCPECGAPGYRRKTKTPEWRCTRPYPRCGFEWDDAILELLEEEERRLNDQTELEAFRLEADGRKRQLRSEQEVRHRKEKNKQRGGWFATVAFFIGLFIGRQLTDSASGSLLGGILFGFAAYWLGDHWDDLRS</sequence>
<accession>A0A382S657</accession>
<gene>
    <name evidence="2" type="ORF">METZ01_LOCUS358234</name>
</gene>
<feature type="transmembrane region" description="Helical" evidence="1">
    <location>
        <begin position="85"/>
        <end position="101"/>
    </location>
</feature>
<name>A0A382S657_9ZZZZ</name>
<keyword evidence="1" id="KW-1133">Transmembrane helix</keyword>
<protein>
    <submittedName>
        <fullName evidence="2">Uncharacterized protein</fullName>
    </submittedName>
</protein>
<evidence type="ECO:0000313" key="2">
    <source>
        <dbReference type="EMBL" id="SVD05380.1"/>
    </source>
</evidence>